<protein>
    <submittedName>
        <fullName evidence="3">YjcF</fullName>
    </submittedName>
</protein>
<dbReference type="SUPFAM" id="SSF141571">
    <property type="entry name" value="Pentapeptide repeat-like"/>
    <property type="match status" value="1"/>
</dbReference>
<dbReference type="Proteomes" id="UP000001702">
    <property type="component" value="Chromosome"/>
</dbReference>
<keyword evidence="2" id="KW-1133">Transmembrane helix</keyword>
<reference evidence="3 4" key="1">
    <citation type="journal article" date="2010" name="J. Bacteriol.">
        <title>Genome sequence of Pantoea ananatis LMG20103, the causative agent of Eucalyptus blight and dieback.</title>
        <authorList>
            <person name="De Maayer P."/>
            <person name="Chan W.Y."/>
            <person name="Venter S.N."/>
            <person name="Toth I.K."/>
            <person name="Birch P.R."/>
            <person name="Joubert F."/>
            <person name="Coutinho T.A."/>
        </authorList>
    </citation>
    <scope>NUCLEOTIDE SEQUENCE [LARGE SCALE GENOMIC DNA]</scope>
    <source>
        <strain evidence="3 4">LMG 20103</strain>
    </source>
</reference>
<dbReference type="Pfam" id="PF13599">
    <property type="entry name" value="Pentapeptide_4"/>
    <property type="match status" value="1"/>
</dbReference>
<dbReference type="EMBL" id="CP001875">
    <property type="protein sequence ID" value="ADD78100.1"/>
    <property type="molecule type" value="Genomic_DNA"/>
</dbReference>
<keyword evidence="4" id="KW-1185">Reference proteome</keyword>
<evidence type="ECO:0000313" key="4">
    <source>
        <dbReference type="Proteomes" id="UP000001702"/>
    </source>
</evidence>
<name>D4GKR1_PANAM</name>
<feature type="transmembrane region" description="Helical" evidence="2">
    <location>
        <begin position="42"/>
        <end position="64"/>
    </location>
</feature>
<organism evidence="3 4">
    <name type="scientific">Pantoea ananatis (strain LMG 20103)</name>
    <dbReference type="NCBI Taxonomy" id="706191"/>
    <lineage>
        <taxon>Bacteria</taxon>
        <taxon>Pseudomonadati</taxon>
        <taxon>Pseudomonadota</taxon>
        <taxon>Gammaproteobacteria</taxon>
        <taxon>Enterobacterales</taxon>
        <taxon>Erwiniaceae</taxon>
        <taxon>Pantoea</taxon>
    </lineage>
</organism>
<feature type="transmembrane region" description="Helical" evidence="2">
    <location>
        <begin position="76"/>
        <end position="93"/>
    </location>
</feature>
<dbReference type="STRING" id="706191.PANA_2933"/>
<dbReference type="eggNOG" id="COG1357">
    <property type="taxonomic scope" value="Bacteria"/>
</dbReference>
<dbReference type="RefSeq" id="WP_013026806.1">
    <property type="nucleotide sequence ID" value="NC_013956.2"/>
</dbReference>
<dbReference type="KEGG" id="pam:PANA_2933"/>
<dbReference type="PANTHER" id="PTHR47485">
    <property type="entry name" value="THYLAKOID LUMENAL 17.4 KDA PROTEIN, CHLOROPLASTIC"/>
    <property type="match status" value="1"/>
</dbReference>
<dbReference type="Gene3D" id="2.160.20.80">
    <property type="entry name" value="E3 ubiquitin-protein ligase SopA"/>
    <property type="match status" value="1"/>
</dbReference>
<dbReference type="PANTHER" id="PTHR47485:SF1">
    <property type="entry name" value="THYLAKOID LUMENAL 17.4 KDA PROTEIN, CHLOROPLASTIC"/>
    <property type="match status" value="1"/>
</dbReference>
<dbReference type="AlphaFoldDB" id="D4GKR1"/>
<dbReference type="Pfam" id="PF00805">
    <property type="entry name" value="Pentapeptide"/>
    <property type="match status" value="1"/>
</dbReference>
<dbReference type="InterPro" id="IPR001646">
    <property type="entry name" value="5peptide_repeat"/>
</dbReference>
<proteinExistence type="predicted"/>
<evidence type="ECO:0000256" key="1">
    <source>
        <dbReference type="ARBA" id="ARBA00022737"/>
    </source>
</evidence>
<evidence type="ECO:0000313" key="3">
    <source>
        <dbReference type="EMBL" id="ADD78100.1"/>
    </source>
</evidence>
<keyword evidence="2" id="KW-0812">Transmembrane</keyword>
<accession>D4GKR1</accession>
<sequence>MPLLNKKMEKSLKFAKRKTIESWSYLKSEFKNSLYTLRDMDYMAAIFISFSTFIVTLSIVYSVYDDSFIPSLLGNLNASICEFLILGIIIFFFDKRKQNKESISDLLSNLENYGKSSSITLNIERLKIIRELHKRGCHEINVQDIKLQNMSNLKKLSFHNSQLAGMSFYESTLKDSIFLDCDIRNLCLIRAKLSNVRFINCKLKNSDFSEAIFSTVSFENCILEGGSFESTNLQSCIMKGSDFKNVTFDNANMRNANFIDAINIDDNKFILANNLDYIKCDDIFLSRIKTLKKFKIPKNKRKYLGC</sequence>
<evidence type="ECO:0000256" key="2">
    <source>
        <dbReference type="SAM" id="Phobius"/>
    </source>
</evidence>
<gene>
    <name evidence="3" type="primary">yjcF</name>
    <name evidence="3" type="ordered locus">PANA_2933</name>
</gene>
<dbReference type="HOGENOM" id="CLU_093473_0_0_6"/>
<keyword evidence="1" id="KW-0677">Repeat</keyword>
<keyword evidence="2" id="KW-0472">Membrane</keyword>